<accession>A0ABS5SGG3</accession>
<evidence type="ECO:0000256" key="9">
    <source>
        <dbReference type="SAM" id="SignalP"/>
    </source>
</evidence>
<dbReference type="Proteomes" id="UP000756860">
    <property type="component" value="Unassembled WGS sequence"/>
</dbReference>
<feature type="compositionally biased region" description="Basic and acidic residues" evidence="8">
    <location>
        <begin position="234"/>
        <end position="245"/>
    </location>
</feature>
<feature type="chain" id="PRO_5046307737" evidence="9">
    <location>
        <begin position="22"/>
        <end position="392"/>
    </location>
</feature>
<dbReference type="InterPro" id="IPR011055">
    <property type="entry name" value="Dup_hybrid_motif"/>
</dbReference>
<dbReference type="SUPFAM" id="SSF51261">
    <property type="entry name" value="Duplicated hybrid motif"/>
    <property type="match status" value="1"/>
</dbReference>
<dbReference type="PANTHER" id="PTHR21666">
    <property type="entry name" value="PEPTIDASE-RELATED"/>
    <property type="match status" value="1"/>
</dbReference>
<sequence>MIRIFFLTACACFICAAPLHADVRDDLQGVAKQIKEKKLLLKKTRKVETQVSSELTQIEKNLHEKENNLVSLGRELRGVETVLGRTQREIEEVKGEAERKRDQIRRRLVALYKTGEMGSARMFFGAESLPQMVEGQRYMQAVLGRDRQLFAEYNQKIDQLRLLKVRLEGDVARKEKIKASIEVKKHEIEEEKQKKAAFLTQVREEKKSYQTSIKQLEANARRLQSMVERLEARSRKSYTAKKDKSGVGSGPPLPLIPDKGFGAQKGRLSMPVRGEVVGRYGRHKHPEFNSFTVSNGVSIAAPAGTDIHAVFDGQVIFADYFKGYGNMVIVDHGGGFFSLYAHTSRIMKRVGTTVTRNEVLASVGDVDSSRGSMLYFEIRYQGKPIDPTPWIR</sequence>
<keyword evidence="4" id="KW-0378">Hydrolase</keyword>
<dbReference type="Pfam" id="PF01551">
    <property type="entry name" value="Peptidase_M23"/>
    <property type="match status" value="1"/>
</dbReference>
<keyword evidence="3" id="KW-0479">Metal-binding</keyword>
<dbReference type="EMBL" id="JAHCVK010000010">
    <property type="protein sequence ID" value="MBT0654448.1"/>
    <property type="molecule type" value="Genomic_DNA"/>
</dbReference>
<comment type="cofactor">
    <cofactor evidence="1">
        <name>Zn(2+)</name>
        <dbReference type="ChEBI" id="CHEBI:29105"/>
    </cofactor>
</comment>
<dbReference type="InterPro" id="IPR050570">
    <property type="entry name" value="Cell_wall_metabolism_enzyme"/>
</dbReference>
<evidence type="ECO:0000256" key="1">
    <source>
        <dbReference type="ARBA" id="ARBA00001947"/>
    </source>
</evidence>
<comment type="caution">
    <text evidence="11">The sequence shown here is derived from an EMBL/GenBank/DDBJ whole genome shotgun (WGS) entry which is preliminary data.</text>
</comment>
<feature type="region of interest" description="Disordered" evidence="8">
    <location>
        <begin position="234"/>
        <end position="256"/>
    </location>
</feature>
<organism evidence="11 12">
    <name type="scientific">Geomobilimonas luticola</name>
    <dbReference type="NCBI Taxonomy" id="1114878"/>
    <lineage>
        <taxon>Bacteria</taxon>
        <taxon>Pseudomonadati</taxon>
        <taxon>Thermodesulfobacteriota</taxon>
        <taxon>Desulfuromonadia</taxon>
        <taxon>Geobacterales</taxon>
        <taxon>Geobacteraceae</taxon>
        <taxon>Geomobilimonas</taxon>
    </lineage>
</organism>
<feature type="coiled-coil region" evidence="7">
    <location>
        <begin position="48"/>
        <end position="107"/>
    </location>
</feature>
<reference evidence="11 12" key="1">
    <citation type="submission" date="2021-05" db="EMBL/GenBank/DDBJ databases">
        <title>The draft genome of Geobacter luticola JCM 17780.</title>
        <authorList>
            <person name="Xu Z."/>
            <person name="Masuda Y."/>
            <person name="Itoh H."/>
            <person name="Senoo K."/>
        </authorList>
    </citation>
    <scope>NUCLEOTIDE SEQUENCE [LARGE SCALE GENOMIC DNA]</scope>
    <source>
        <strain evidence="11 12">JCM 17780</strain>
    </source>
</reference>
<evidence type="ECO:0000259" key="10">
    <source>
        <dbReference type="Pfam" id="PF01551"/>
    </source>
</evidence>
<evidence type="ECO:0000256" key="8">
    <source>
        <dbReference type="SAM" id="MobiDB-lite"/>
    </source>
</evidence>
<evidence type="ECO:0000256" key="4">
    <source>
        <dbReference type="ARBA" id="ARBA00022801"/>
    </source>
</evidence>
<feature type="coiled-coil region" evidence="7">
    <location>
        <begin position="150"/>
        <end position="233"/>
    </location>
</feature>
<evidence type="ECO:0000313" key="11">
    <source>
        <dbReference type="EMBL" id="MBT0654448.1"/>
    </source>
</evidence>
<name>A0ABS5SGG3_9BACT</name>
<keyword evidence="12" id="KW-1185">Reference proteome</keyword>
<proteinExistence type="predicted"/>
<evidence type="ECO:0000256" key="5">
    <source>
        <dbReference type="ARBA" id="ARBA00022833"/>
    </source>
</evidence>
<dbReference type="Gene3D" id="2.70.70.10">
    <property type="entry name" value="Glucose Permease (Domain IIA)"/>
    <property type="match status" value="1"/>
</dbReference>
<dbReference type="Gene3D" id="6.10.250.3150">
    <property type="match status" value="1"/>
</dbReference>
<evidence type="ECO:0000256" key="7">
    <source>
        <dbReference type="SAM" id="Coils"/>
    </source>
</evidence>
<protein>
    <submittedName>
        <fullName evidence="11">Peptidoglycan DD-metalloendopeptidase family protein</fullName>
    </submittedName>
</protein>
<dbReference type="InterPro" id="IPR016047">
    <property type="entry name" value="M23ase_b-sheet_dom"/>
</dbReference>
<evidence type="ECO:0000313" key="12">
    <source>
        <dbReference type="Proteomes" id="UP000756860"/>
    </source>
</evidence>
<dbReference type="CDD" id="cd12797">
    <property type="entry name" value="M23_peptidase"/>
    <property type="match status" value="1"/>
</dbReference>
<keyword evidence="6" id="KW-0482">Metalloprotease</keyword>
<evidence type="ECO:0000256" key="2">
    <source>
        <dbReference type="ARBA" id="ARBA00022670"/>
    </source>
</evidence>
<feature type="domain" description="M23ase beta-sheet core" evidence="10">
    <location>
        <begin position="294"/>
        <end position="387"/>
    </location>
</feature>
<evidence type="ECO:0000256" key="3">
    <source>
        <dbReference type="ARBA" id="ARBA00022723"/>
    </source>
</evidence>
<gene>
    <name evidence="11" type="ORF">KI810_15455</name>
</gene>
<keyword evidence="2" id="KW-0645">Protease</keyword>
<dbReference type="RefSeq" id="WP_214176453.1">
    <property type="nucleotide sequence ID" value="NZ_JAHCVK010000010.1"/>
</dbReference>
<keyword evidence="9" id="KW-0732">Signal</keyword>
<keyword evidence="5" id="KW-0862">Zinc</keyword>
<evidence type="ECO:0000256" key="6">
    <source>
        <dbReference type="ARBA" id="ARBA00023049"/>
    </source>
</evidence>
<dbReference type="PANTHER" id="PTHR21666:SF288">
    <property type="entry name" value="CELL DIVISION PROTEIN YTFB"/>
    <property type="match status" value="1"/>
</dbReference>
<keyword evidence="7" id="KW-0175">Coiled coil</keyword>
<feature type="signal peptide" evidence="9">
    <location>
        <begin position="1"/>
        <end position="21"/>
    </location>
</feature>